<evidence type="ECO:0000313" key="5">
    <source>
        <dbReference type="EMBL" id="MTD55425.1"/>
    </source>
</evidence>
<dbReference type="InterPro" id="IPR013785">
    <property type="entry name" value="Aldolase_TIM"/>
</dbReference>
<sequence>MSAVITVAPTGPLAMKSDNPSLPTQPHEIADAVASAYRAGAAVAHLHLRDEHDRPTADLGIAQRTIDLIAERCPILVQLSTGVGLDVPFQERERLVELRPRMATLNPCSMSFGAGEFRNPPQDVRRLAARMRELGVKPELEIYDTGHLDACLRLRDEGLLDEPLQFSIVLGVRGGMAATADNLFSVVRRLPEGSVWQVIAIGRANLQLTAIGLALGGNARAGLEDTLHIAKGELAAGNQPLVERAVALVSSVGRTVADVAQAEHDLRLPRQPVGQGA</sequence>
<organism evidence="5 6">
    <name type="scientific">Amycolatopsis pithecellobii</name>
    <dbReference type="NCBI Taxonomy" id="664692"/>
    <lineage>
        <taxon>Bacteria</taxon>
        <taxon>Bacillati</taxon>
        <taxon>Actinomycetota</taxon>
        <taxon>Actinomycetes</taxon>
        <taxon>Pseudonocardiales</taxon>
        <taxon>Pseudonocardiaceae</taxon>
        <taxon>Amycolatopsis</taxon>
    </lineage>
</organism>
<keyword evidence="4" id="KW-0862">Zinc</keyword>
<keyword evidence="6" id="KW-1185">Reference proteome</keyword>
<dbReference type="EMBL" id="WMBA01000022">
    <property type="protein sequence ID" value="MTD55425.1"/>
    <property type="molecule type" value="Genomic_DNA"/>
</dbReference>
<comment type="caution">
    <text evidence="5">The sequence shown here is derived from an EMBL/GenBank/DDBJ whole genome shotgun (WGS) entry which is preliminary data.</text>
</comment>
<dbReference type="GO" id="GO:0046872">
    <property type="term" value="F:metal ion binding"/>
    <property type="evidence" value="ECO:0007669"/>
    <property type="project" value="UniProtKB-KW"/>
</dbReference>
<name>A0A6N7YQY5_9PSEU</name>
<protein>
    <submittedName>
        <fullName evidence="5">3-keto-5-aminohexanoate cleavage protein</fullName>
    </submittedName>
</protein>
<dbReference type="Pfam" id="PF05853">
    <property type="entry name" value="BKACE"/>
    <property type="match status" value="1"/>
</dbReference>
<evidence type="ECO:0000256" key="4">
    <source>
        <dbReference type="ARBA" id="ARBA00022833"/>
    </source>
</evidence>
<dbReference type="AlphaFoldDB" id="A0A6N7YQY5"/>
<dbReference type="PANTHER" id="PTHR37418">
    <property type="entry name" value="3-KETO-5-AMINOHEXANOATE CLEAVAGE ENZYME-RELATED"/>
    <property type="match status" value="1"/>
</dbReference>
<dbReference type="GO" id="GO:0043720">
    <property type="term" value="F:3-keto-5-aminohexanoate cleavage activity"/>
    <property type="evidence" value="ECO:0007669"/>
    <property type="project" value="InterPro"/>
</dbReference>
<dbReference type="RefSeq" id="WP_312867987.1">
    <property type="nucleotide sequence ID" value="NZ_WMBA01000022.1"/>
</dbReference>
<dbReference type="Proteomes" id="UP000440096">
    <property type="component" value="Unassembled WGS sequence"/>
</dbReference>
<keyword evidence="3" id="KW-0479">Metal-binding</keyword>
<comment type="cofactor">
    <cofactor evidence="1">
        <name>Zn(2+)</name>
        <dbReference type="ChEBI" id="CHEBI:29105"/>
    </cofactor>
</comment>
<dbReference type="PANTHER" id="PTHR37418:SF2">
    <property type="entry name" value="3-KETO-5-AMINOHEXANOATE CLEAVAGE ENZYME"/>
    <property type="match status" value="1"/>
</dbReference>
<reference evidence="5 6" key="1">
    <citation type="submission" date="2019-11" db="EMBL/GenBank/DDBJ databases">
        <title>Draft genome of Amycolatopsis RM579.</title>
        <authorList>
            <person name="Duangmal K."/>
            <person name="Mingma R."/>
        </authorList>
    </citation>
    <scope>NUCLEOTIDE SEQUENCE [LARGE SCALE GENOMIC DNA]</scope>
    <source>
        <strain evidence="5 6">RM579</strain>
    </source>
</reference>
<gene>
    <name evidence="5" type="ORF">GKO32_15765</name>
</gene>
<evidence type="ECO:0000256" key="1">
    <source>
        <dbReference type="ARBA" id="ARBA00001947"/>
    </source>
</evidence>
<keyword evidence="2" id="KW-0808">Transferase</keyword>
<evidence type="ECO:0000313" key="6">
    <source>
        <dbReference type="Proteomes" id="UP000440096"/>
    </source>
</evidence>
<proteinExistence type="predicted"/>
<evidence type="ECO:0000256" key="2">
    <source>
        <dbReference type="ARBA" id="ARBA00022679"/>
    </source>
</evidence>
<evidence type="ECO:0000256" key="3">
    <source>
        <dbReference type="ARBA" id="ARBA00022723"/>
    </source>
</evidence>
<dbReference type="InterPro" id="IPR008567">
    <property type="entry name" value="BKACE"/>
</dbReference>
<dbReference type="Gene3D" id="3.20.20.70">
    <property type="entry name" value="Aldolase class I"/>
    <property type="match status" value="1"/>
</dbReference>
<accession>A0A6N7YQY5</accession>